<proteinExistence type="predicted"/>
<evidence type="ECO:0000313" key="3">
    <source>
        <dbReference type="Proteomes" id="UP000054549"/>
    </source>
</evidence>
<dbReference type="EMBL" id="KN818363">
    <property type="protein sequence ID" value="KIL57631.1"/>
    <property type="molecule type" value="Genomic_DNA"/>
</dbReference>
<protein>
    <submittedName>
        <fullName evidence="2">Uncharacterized protein</fullName>
    </submittedName>
</protein>
<reference evidence="2 3" key="1">
    <citation type="submission" date="2014-04" db="EMBL/GenBank/DDBJ databases">
        <title>Evolutionary Origins and Diversification of the Mycorrhizal Mutualists.</title>
        <authorList>
            <consortium name="DOE Joint Genome Institute"/>
            <consortium name="Mycorrhizal Genomics Consortium"/>
            <person name="Kohler A."/>
            <person name="Kuo A."/>
            <person name="Nagy L.G."/>
            <person name="Floudas D."/>
            <person name="Copeland A."/>
            <person name="Barry K.W."/>
            <person name="Cichocki N."/>
            <person name="Veneault-Fourrey C."/>
            <person name="LaButti K."/>
            <person name="Lindquist E.A."/>
            <person name="Lipzen A."/>
            <person name="Lundell T."/>
            <person name="Morin E."/>
            <person name="Murat C."/>
            <person name="Riley R."/>
            <person name="Ohm R."/>
            <person name="Sun H."/>
            <person name="Tunlid A."/>
            <person name="Henrissat B."/>
            <person name="Grigoriev I.V."/>
            <person name="Hibbett D.S."/>
            <person name="Martin F."/>
        </authorList>
    </citation>
    <scope>NUCLEOTIDE SEQUENCE [LARGE SCALE GENOMIC DNA]</scope>
    <source>
        <strain evidence="2 3">Koide BX008</strain>
    </source>
</reference>
<dbReference type="InParanoid" id="A0A0C2WLP8"/>
<organism evidence="2 3">
    <name type="scientific">Amanita muscaria (strain Koide BX008)</name>
    <dbReference type="NCBI Taxonomy" id="946122"/>
    <lineage>
        <taxon>Eukaryota</taxon>
        <taxon>Fungi</taxon>
        <taxon>Dikarya</taxon>
        <taxon>Basidiomycota</taxon>
        <taxon>Agaricomycotina</taxon>
        <taxon>Agaricomycetes</taxon>
        <taxon>Agaricomycetidae</taxon>
        <taxon>Agaricales</taxon>
        <taxon>Pluteineae</taxon>
        <taxon>Amanitaceae</taxon>
        <taxon>Amanita</taxon>
    </lineage>
</organism>
<dbReference type="HOGENOM" id="CLU_1315104_0_0_1"/>
<evidence type="ECO:0000313" key="2">
    <source>
        <dbReference type="EMBL" id="KIL57631.1"/>
    </source>
</evidence>
<sequence length="209" mass="23716">MSDSLVFTDPRTPQTPRADDPLKTILRQKFQVRCLERAARARAEQVKRRRYVSTPSEASSDGFDEAMDDDVEEDDDAVMQDELFRRIVASSTRKDRHSYRVSYALEVGSSFDPGMEDAAKWEDELRGLLLQLLITTQLPPFEEDEDEVAAYAEHFAALAEFEDIPDDELFSWSDFEDGEEDRPAPPSSSLMTEKAPAQPEPEEDAMCIA</sequence>
<accession>A0A0C2WLP8</accession>
<feature type="region of interest" description="Disordered" evidence="1">
    <location>
        <begin position="42"/>
        <end position="68"/>
    </location>
</feature>
<feature type="compositionally biased region" description="Acidic residues" evidence="1">
    <location>
        <begin position="200"/>
        <end position="209"/>
    </location>
</feature>
<feature type="region of interest" description="Disordered" evidence="1">
    <location>
        <begin position="1"/>
        <end position="21"/>
    </location>
</feature>
<gene>
    <name evidence="2" type="ORF">M378DRAFT_87628</name>
</gene>
<name>A0A0C2WLP8_AMAMK</name>
<dbReference type="OrthoDB" id="3268127at2759"/>
<feature type="region of interest" description="Disordered" evidence="1">
    <location>
        <begin position="173"/>
        <end position="209"/>
    </location>
</feature>
<dbReference type="Proteomes" id="UP000054549">
    <property type="component" value="Unassembled WGS sequence"/>
</dbReference>
<evidence type="ECO:0000256" key="1">
    <source>
        <dbReference type="SAM" id="MobiDB-lite"/>
    </source>
</evidence>
<keyword evidence="3" id="KW-1185">Reference proteome</keyword>
<dbReference type="AlphaFoldDB" id="A0A0C2WLP8"/>
<feature type="compositionally biased region" description="Polar residues" evidence="1">
    <location>
        <begin position="1"/>
        <end position="15"/>
    </location>
</feature>